<sequence length="1010" mass="116320">MLKKTVLLLIFLLGILLKSHAQQSEAYTNHLVDYQKALTLYNNSQYQAAQSLFKELKKTADNDEIIADCDYYVANCAVRLNQQNADKLIEDFVENHPTSTKRNSAFLDVADYYFTNGKYAYAKKWYDRVDENSLSRSERDKFSFNMGYVAFATKDYKTARNYLSRIENSKEYGSQAKYYIGFMAYESDDYQEANTYFDQVSDQEKYKEKLSYYQADLNFKLGNFDEAIKLAKAQLPKSNRVEISELNKIIGESYFNQQKYAEALPYLSEYQGKNGKWNNTDYYQLGYAYYKQGDFEKAISEFNKIIDGNNSVAQNAYYHLGESYIKLNKKQEALNAFRNASQMDFDLKIQEDAWLNYAKISYEIGNPYQSVPQVLTTYLETYPNSTYKEEIEILLIDSYITSKNYQEALKILEGKRSFASKEAYQKVTFYRGLELYNEGNYQEAKALFNKSIKEAINETYTTRATFWKAESDYNLTNYDEALIGFKQFQQSNTAQVTPEYKNSDYNLAYTYFKQKNYTKSSEYFNKFLQRADLDPVHLNDAYLRLGDAHFVSSNYSAAIAAYEKAVKINKVDADYAFFQKTLSEGYEGKSSQKISGLKEFIQKYPNSTLRDDAMYELGNSYIKANETVEAMKMYDRLANENPRSTFVPKALLRQGLVHYNASRNNEALDKFKTVATNYPNTAEANQAVSTVRLIYIDLGRVNDYASWVQTLDYVSVSDADLDNATYESAEKKYLDNKTDDAIKQFNGYLNQFPNGLHNLKAHFYVAQLYFKKDLKENAAPHYQAVISATPSEFTEEALSRLSQIYLDAKDWLSAIPVLKRLESEARFPQNVVYAQSNLMKANYQLNKYNEAVGYAEKVLQQSKIDNKITSDAYVIIARSAMKTNNETRAKTAYAEVEKTASGETAAEAYYFKAYFQNKAGDHEASNITVQKLAKDFSGYKKYSAKGLVLMARNYYALNDAFQATYILESVIENFKDYDDVVTEAQIELTKIKTEQAKTNASVQEQDPEGN</sequence>
<dbReference type="Proteomes" id="UP000198705">
    <property type="component" value="Unassembled WGS sequence"/>
</dbReference>
<keyword evidence="2" id="KW-0802">TPR repeat</keyword>
<dbReference type="PANTHER" id="PTHR12558:SF13">
    <property type="entry name" value="CELL DIVISION CYCLE PROTEIN 27 HOMOLOG"/>
    <property type="match status" value="1"/>
</dbReference>
<feature type="signal peptide" evidence="3">
    <location>
        <begin position="1"/>
        <end position="21"/>
    </location>
</feature>
<proteinExistence type="predicted"/>
<organism evidence="5 6">
    <name type="scientific">Bizionia echini</name>
    <dbReference type="NCBI Taxonomy" id="649333"/>
    <lineage>
        <taxon>Bacteria</taxon>
        <taxon>Pseudomonadati</taxon>
        <taxon>Bacteroidota</taxon>
        <taxon>Flavobacteriia</taxon>
        <taxon>Flavobacteriales</taxon>
        <taxon>Flavobacteriaceae</taxon>
        <taxon>Bizionia</taxon>
    </lineage>
</organism>
<reference evidence="6" key="1">
    <citation type="submission" date="2016-10" db="EMBL/GenBank/DDBJ databases">
        <authorList>
            <person name="Varghese N."/>
            <person name="Submissions S."/>
        </authorList>
    </citation>
    <scope>NUCLEOTIDE SEQUENCE [LARGE SCALE GENOMIC DNA]</scope>
    <source>
        <strain evidence="6">DSM 23925</strain>
    </source>
</reference>
<keyword evidence="6" id="KW-1185">Reference proteome</keyword>
<dbReference type="Gene3D" id="1.25.40.10">
    <property type="entry name" value="Tetratricopeptide repeat domain"/>
    <property type="match status" value="8"/>
</dbReference>
<dbReference type="SMART" id="SM00028">
    <property type="entry name" value="TPR"/>
    <property type="match status" value="12"/>
</dbReference>
<dbReference type="AlphaFoldDB" id="A0A1I5D7F3"/>
<dbReference type="OrthoDB" id="9814448at2"/>
<evidence type="ECO:0000256" key="2">
    <source>
        <dbReference type="PROSITE-ProRule" id="PRU00339"/>
    </source>
</evidence>
<keyword evidence="1 3" id="KW-0732">Signal</keyword>
<feature type="domain" description="Outer membrane lipoprotein BamD-like" evidence="4">
    <location>
        <begin position="576"/>
        <end position="691"/>
    </location>
</feature>
<evidence type="ECO:0000256" key="1">
    <source>
        <dbReference type="ARBA" id="ARBA00022729"/>
    </source>
</evidence>
<evidence type="ECO:0000313" key="6">
    <source>
        <dbReference type="Proteomes" id="UP000198705"/>
    </source>
</evidence>
<dbReference type="SUPFAM" id="SSF48452">
    <property type="entry name" value="TPR-like"/>
    <property type="match status" value="4"/>
</dbReference>
<dbReference type="InterPro" id="IPR039565">
    <property type="entry name" value="BamD-like"/>
</dbReference>
<dbReference type="STRING" id="649333.SAMN04487989_10733"/>
<evidence type="ECO:0000313" key="5">
    <source>
        <dbReference type="EMBL" id="SFN95046.1"/>
    </source>
</evidence>
<feature type="repeat" description="TPR" evidence="2">
    <location>
        <begin position="314"/>
        <end position="347"/>
    </location>
</feature>
<dbReference type="InterPro" id="IPR019734">
    <property type="entry name" value="TPR_rpt"/>
</dbReference>
<protein>
    <submittedName>
        <fullName evidence="5">Tetratricopeptide repeat-containing protein</fullName>
    </submittedName>
</protein>
<dbReference type="Pfam" id="PF13525">
    <property type="entry name" value="YfiO"/>
    <property type="match status" value="1"/>
</dbReference>
<evidence type="ECO:0000256" key="3">
    <source>
        <dbReference type="SAM" id="SignalP"/>
    </source>
</evidence>
<feature type="repeat" description="TPR" evidence="2">
    <location>
        <begin position="279"/>
        <end position="312"/>
    </location>
</feature>
<feature type="repeat" description="TPR" evidence="2">
    <location>
        <begin position="539"/>
        <end position="572"/>
    </location>
</feature>
<feature type="chain" id="PRO_5011687910" evidence="3">
    <location>
        <begin position="22"/>
        <end position="1010"/>
    </location>
</feature>
<dbReference type="EMBL" id="FOVN01000007">
    <property type="protein sequence ID" value="SFN95046.1"/>
    <property type="molecule type" value="Genomic_DNA"/>
</dbReference>
<feature type="repeat" description="TPR" evidence="2">
    <location>
        <begin position="611"/>
        <end position="644"/>
    </location>
</feature>
<dbReference type="PROSITE" id="PS50005">
    <property type="entry name" value="TPR"/>
    <property type="match status" value="4"/>
</dbReference>
<dbReference type="Pfam" id="PF13432">
    <property type="entry name" value="TPR_16"/>
    <property type="match status" value="2"/>
</dbReference>
<dbReference type="PANTHER" id="PTHR12558">
    <property type="entry name" value="CELL DIVISION CYCLE 16,23,27"/>
    <property type="match status" value="1"/>
</dbReference>
<gene>
    <name evidence="5" type="ORF">SAMN04487989_10733</name>
</gene>
<dbReference type="RefSeq" id="WP_092209548.1">
    <property type="nucleotide sequence ID" value="NZ_FOVN01000007.1"/>
</dbReference>
<evidence type="ECO:0000259" key="4">
    <source>
        <dbReference type="Pfam" id="PF13525"/>
    </source>
</evidence>
<dbReference type="Pfam" id="PF12895">
    <property type="entry name" value="ANAPC3"/>
    <property type="match status" value="1"/>
</dbReference>
<accession>A0A1I5D7F3</accession>
<dbReference type="InterPro" id="IPR011990">
    <property type="entry name" value="TPR-like_helical_dom_sf"/>
</dbReference>
<name>A0A1I5D7F3_9FLAO</name>